<dbReference type="PRINTS" id="PR00111">
    <property type="entry name" value="ABHYDROLASE"/>
</dbReference>
<dbReference type="GO" id="GO:0016020">
    <property type="term" value="C:membrane"/>
    <property type="evidence" value="ECO:0007669"/>
    <property type="project" value="TreeGrafter"/>
</dbReference>
<dbReference type="Pfam" id="PF00561">
    <property type="entry name" value="Abhydrolase_1"/>
    <property type="match status" value="1"/>
</dbReference>
<evidence type="ECO:0000259" key="1">
    <source>
        <dbReference type="Pfam" id="PF00561"/>
    </source>
</evidence>
<feature type="domain" description="AB hydrolase-1" evidence="1">
    <location>
        <begin position="68"/>
        <end position="199"/>
    </location>
</feature>
<dbReference type="InterPro" id="IPR000073">
    <property type="entry name" value="AB_hydrolase_1"/>
</dbReference>
<protein>
    <submittedName>
        <fullName evidence="2">Alpha/beta hydrolase</fullName>
    </submittedName>
</protein>
<accession>A0A4P2Q370</accession>
<sequence length="270" mass="28879">MREARQMRWMGGGARGASTGPGVAAPGALRHHDVEVEGARAHMLEAGAGAPIVLLASPLVCTRTYLPLVHLLARQARVIAVDLPGAGRSSRLAAPWTFERYGRWTRRFLDRLTLDSITLVGHSNSGAIALLAAAGAPGPIARLVLADTVGARRARSVPRVLLARGLDALLEPLLSLRAAPHFLGNLLRHPAAMLAHIRAGSLAEVLDRAPEVEVPTLLAWGRHDRTMPLDGAERLRRALPSAAVVVGPGRHDWMLTHRAAFARALLEFIA</sequence>
<reference evidence="2 3" key="1">
    <citation type="submission" date="2015-09" db="EMBL/GenBank/DDBJ databases">
        <title>Sorangium comparison.</title>
        <authorList>
            <person name="Zaburannyi N."/>
            <person name="Bunk B."/>
            <person name="Overmann J."/>
            <person name="Mueller R."/>
        </authorList>
    </citation>
    <scope>NUCLEOTIDE SEQUENCE [LARGE SCALE GENOMIC DNA]</scope>
    <source>
        <strain evidence="2 3">So ceGT47</strain>
    </source>
</reference>
<dbReference type="GO" id="GO:0016787">
    <property type="term" value="F:hydrolase activity"/>
    <property type="evidence" value="ECO:0007669"/>
    <property type="project" value="UniProtKB-KW"/>
</dbReference>
<evidence type="ECO:0000313" key="2">
    <source>
        <dbReference type="EMBL" id="AUX23765.1"/>
    </source>
</evidence>
<keyword evidence="2" id="KW-0378">Hydrolase</keyword>
<dbReference type="PANTHER" id="PTHR43798:SF33">
    <property type="entry name" value="HYDROLASE, PUTATIVE (AFU_ORTHOLOGUE AFUA_2G14860)-RELATED"/>
    <property type="match status" value="1"/>
</dbReference>
<name>A0A4P2Q370_SORCE</name>
<dbReference type="OrthoDB" id="5342129at2"/>
<evidence type="ECO:0000313" key="3">
    <source>
        <dbReference type="Proteomes" id="UP000295781"/>
    </source>
</evidence>
<dbReference type="AlphaFoldDB" id="A0A4P2Q370"/>
<organism evidence="2 3">
    <name type="scientific">Sorangium cellulosum</name>
    <name type="common">Polyangium cellulosum</name>
    <dbReference type="NCBI Taxonomy" id="56"/>
    <lineage>
        <taxon>Bacteria</taxon>
        <taxon>Pseudomonadati</taxon>
        <taxon>Myxococcota</taxon>
        <taxon>Polyangia</taxon>
        <taxon>Polyangiales</taxon>
        <taxon>Polyangiaceae</taxon>
        <taxon>Sorangium</taxon>
    </lineage>
</organism>
<dbReference type="PANTHER" id="PTHR43798">
    <property type="entry name" value="MONOACYLGLYCEROL LIPASE"/>
    <property type="match status" value="1"/>
</dbReference>
<dbReference type="SUPFAM" id="SSF53474">
    <property type="entry name" value="alpha/beta-Hydrolases"/>
    <property type="match status" value="1"/>
</dbReference>
<gene>
    <name evidence="2" type="ORF">SOCEGT47_042950</name>
</gene>
<dbReference type="EMBL" id="CP012670">
    <property type="protein sequence ID" value="AUX23765.1"/>
    <property type="molecule type" value="Genomic_DNA"/>
</dbReference>
<dbReference type="InterPro" id="IPR050266">
    <property type="entry name" value="AB_hydrolase_sf"/>
</dbReference>
<dbReference type="InterPro" id="IPR029058">
    <property type="entry name" value="AB_hydrolase_fold"/>
</dbReference>
<dbReference type="Proteomes" id="UP000295781">
    <property type="component" value="Chromosome"/>
</dbReference>
<proteinExistence type="predicted"/>
<dbReference type="Gene3D" id="3.40.50.1820">
    <property type="entry name" value="alpha/beta hydrolase"/>
    <property type="match status" value="1"/>
</dbReference>